<dbReference type="HOGENOM" id="CLU_1012494_0_0_1"/>
<dbReference type="AlphaFoldDB" id="D8QM12"/>
<dbReference type="OrthoDB" id="5419315at2759"/>
<dbReference type="EMBL" id="GL377319">
    <property type="protein sequence ID" value="EFI91198.1"/>
    <property type="molecule type" value="Genomic_DNA"/>
</dbReference>
<reference evidence="4 5" key="1">
    <citation type="journal article" date="2010" name="Nat. Biotechnol.">
        <title>Genome sequence of the model mushroom Schizophyllum commune.</title>
        <authorList>
            <person name="Ohm R.A."/>
            <person name="de Jong J.F."/>
            <person name="Lugones L.G."/>
            <person name="Aerts A."/>
            <person name="Kothe E."/>
            <person name="Stajich J.E."/>
            <person name="de Vries R.P."/>
            <person name="Record E."/>
            <person name="Levasseur A."/>
            <person name="Baker S.E."/>
            <person name="Bartholomew K.A."/>
            <person name="Coutinho P.M."/>
            <person name="Erdmann S."/>
            <person name="Fowler T.J."/>
            <person name="Gathman A.C."/>
            <person name="Lombard V."/>
            <person name="Henrissat B."/>
            <person name="Knabe N."/>
            <person name="Kuees U."/>
            <person name="Lilly W.W."/>
            <person name="Lindquist E."/>
            <person name="Lucas S."/>
            <person name="Magnuson J.K."/>
            <person name="Piumi F."/>
            <person name="Raudaskoski M."/>
            <person name="Salamov A."/>
            <person name="Schmutz J."/>
            <person name="Schwarze F.W.M.R."/>
            <person name="vanKuyk P.A."/>
            <person name="Horton J.S."/>
            <person name="Grigoriev I.V."/>
            <person name="Woesten H.A.B."/>
        </authorList>
    </citation>
    <scope>NUCLEOTIDE SEQUENCE [LARGE SCALE GENOMIC DNA]</scope>
    <source>
        <strain evidence="5">H4-8 / FGSC 9210</strain>
    </source>
</reference>
<protein>
    <recommendedName>
        <fullName evidence="3">Zn(2)-C6 fungal-type domain-containing protein</fullName>
    </recommendedName>
</protein>
<organism evidence="5">
    <name type="scientific">Schizophyllum commune (strain H4-8 / FGSC 9210)</name>
    <name type="common">Split gill fungus</name>
    <dbReference type="NCBI Taxonomy" id="578458"/>
    <lineage>
        <taxon>Eukaryota</taxon>
        <taxon>Fungi</taxon>
        <taxon>Dikarya</taxon>
        <taxon>Basidiomycota</taxon>
        <taxon>Agaricomycotina</taxon>
        <taxon>Agaricomycetes</taxon>
        <taxon>Agaricomycetidae</taxon>
        <taxon>Agaricales</taxon>
        <taxon>Schizophyllaceae</taxon>
        <taxon>Schizophyllum</taxon>
    </lineage>
</organism>
<dbReference type="Pfam" id="PF00172">
    <property type="entry name" value="Zn_clus"/>
    <property type="match status" value="1"/>
</dbReference>
<dbReference type="GO" id="GO:0008270">
    <property type="term" value="F:zinc ion binding"/>
    <property type="evidence" value="ECO:0007669"/>
    <property type="project" value="InterPro"/>
</dbReference>
<sequence length="275" mass="29076">MASNGTRSKAPSSKRKGGAKGGKGARGKASRSRPAASRSKTGCYTCRIRRKKCDEDRDGDGSCSTCKRLNIQCLGFGRRRPDCLKDIVAECLQRIKDHLARSPSGRAEDMLILCSELLQTTPAPAGPSSPAGPLYTPSTASTDLHTPSPWAFTEAPLDGAGPSFTMSPFSRDMTIKAEEMGTEPASNMGATFHDYPVHGGLDSWMPKGEPTTPMLSASPADPLIDALQGLGPSMENPDLLQVSGSAPEDGMLFASQGNALSRGPSFDLSSWLNDL</sequence>
<dbReference type="InterPro" id="IPR036864">
    <property type="entry name" value="Zn2-C6_fun-type_DNA-bd_sf"/>
</dbReference>
<dbReference type="SMART" id="SM00066">
    <property type="entry name" value="GAL4"/>
    <property type="match status" value="1"/>
</dbReference>
<dbReference type="VEuPathDB" id="FungiDB:SCHCODRAFT_02591900"/>
<evidence type="ECO:0000313" key="4">
    <source>
        <dbReference type="EMBL" id="EFI91198.1"/>
    </source>
</evidence>
<dbReference type="InParanoid" id="D8QM12"/>
<feature type="region of interest" description="Disordered" evidence="2">
    <location>
        <begin position="1"/>
        <end position="40"/>
    </location>
</feature>
<dbReference type="GeneID" id="9588614"/>
<dbReference type="Gene3D" id="4.10.240.10">
    <property type="entry name" value="Zn(2)-C6 fungal-type DNA-binding domain"/>
    <property type="match status" value="1"/>
</dbReference>
<dbReference type="PANTHER" id="PTHR37534:SF46">
    <property type="entry name" value="ZN(II)2CYS6 TRANSCRIPTION FACTOR (EUROFUNG)"/>
    <property type="match status" value="1"/>
</dbReference>
<dbReference type="PROSITE" id="PS00463">
    <property type="entry name" value="ZN2_CY6_FUNGAL_1"/>
    <property type="match status" value="1"/>
</dbReference>
<dbReference type="Proteomes" id="UP000007431">
    <property type="component" value="Unassembled WGS sequence"/>
</dbReference>
<evidence type="ECO:0000313" key="5">
    <source>
        <dbReference type="Proteomes" id="UP000007431"/>
    </source>
</evidence>
<dbReference type="RefSeq" id="XP_003026101.1">
    <property type="nucleotide sequence ID" value="XM_003026055.1"/>
</dbReference>
<gene>
    <name evidence="4" type="ORF">SCHCODRAFT_114874</name>
</gene>
<evidence type="ECO:0000256" key="2">
    <source>
        <dbReference type="SAM" id="MobiDB-lite"/>
    </source>
</evidence>
<name>D8QM12_SCHCM</name>
<evidence type="ECO:0000256" key="1">
    <source>
        <dbReference type="ARBA" id="ARBA00023242"/>
    </source>
</evidence>
<feature type="non-terminal residue" evidence="4">
    <location>
        <position position="275"/>
    </location>
</feature>
<dbReference type="STRING" id="578458.D8QM12"/>
<accession>D8QM12</accession>
<feature type="compositionally biased region" description="Polar residues" evidence="2">
    <location>
        <begin position="136"/>
        <end position="145"/>
    </location>
</feature>
<evidence type="ECO:0000259" key="3">
    <source>
        <dbReference type="PROSITE" id="PS50048"/>
    </source>
</evidence>
<feature type="compositionally biased region" description="Basic residues" evidence="2">
    <location>
        <begin position="12"/>
        <end position="31"/>
    </location>
</feature>
<keyword evidence="1" id="KW-0539">Nucleus</keyword>
<dbReference type="SUPFAM" id="SSF57701">
    <property type="entry name" value="Zn2/Cys6 DNA-binding domain"/>
    <property type="match status" value="1"/>
</dbReference>
<feature type="domain" description="Zn(2)-C6 fungal-type" evidence="3">
    <location>
        <begin position="42"/>
        <end position="73"/>
    </location>
</feature>
<keyword evidence="5" id="KW-1185">Reference proteome</keyword>
<proteinExistence type="predicted"/>
<dbReference type="OMA" id="CKAPYRY"/>
<dbReference type="PROSITE" id="PS50048">
    <property type="entry name" value="ZN2_CY6_FUNGAL_2"/>
    <property type="match status" value="1"/>
</dbReference>
<dbReference type="InterPro" id="IPR001138">
    <property type="entry name" value="Zn2Cys6_DnaBD"/>
</dbReference>
<dbReference type="PANTHER" id="PTHR37534">
    <property type="entry name" value="TRANSCRIPTIONAL ACTIVATOR PROTEIN UGA3"/>
    <property type="match status" value="1"/>
</dbReference>
<dbReference type="KEGG" id="scm:SCHCO_02591900"/>
<dbReference type="CDD" id="cd00067">
    <property type="entry name" value="GAL4"/>
    <property type="match status" value="1"/>
</dbReference>
<feature type="compositionally biased region" description="Low complexity" evidence="2">
    <location>
        <begin position="123"/>
        <end position="133"/>
    </location>
</feature>
<dbReference type="GO" id="GO:0000981">
    <property type="term" value="F:DNA-binding transcription factor activity, RNA polymerase II-specific"/>
    <property type="evidence" value="ECO:0007669"/>
    <property type="project" value="InterPro"/>
</dbReference>
<feature type="region of interest" description="Disordered" evidence="2">
    <location>
        <begin position="123"/>
        <end position="157"/>
    </location>
</feature>